<feature type="domain" description="Transglutaminase-like" evidence="2">
    <location>
        <begin position="171"/>
        <end position="229"/>
    </location>
</feature>
<sequence>MRPLFLCCLLLLSPAIASAKQEPWWSEDVNEALAQAGGNRPELEMALNKVPKDQRKGMGFLVANMPSKDLTTLKAKFLLENVALAYEARNKWEWAKKVPEELFLNDVLPYASITEKREDWRKEMMATCEPLVKEAKTLTDAVQALNMQLFKKLNVKYSTQRKKADQSPSESISTGLASCSGLSILLVDGCRSVGIPARIVGIPQWANKPGNHTWVEVWDKGWHFTGACEADPQGLDRGWFIGDAALAKKDSKMSAIYASSFKKTKTTFPMIWSPSNKDVFAENVTERYTTKSLDPTKTRVMIRVWQENPKKRAATPVTLTDLSDGKNILKGISKDEKADTNDLLTFDLPHGHEYRILAGETGAVEATIKTEKKDQLIVDLTLKDVGNVDAPKLSAEQIQQIEKAAQTYFAANEKDRKATKFDSSLNALLSSNEAAVRAAVWKAYQTSPIQDGLKADHEKKIVTHDKYQSAYTVKTVGKKPANGWGLFIAMHGGGNAPKSLNDSQWKTMQIYYKDQPDLGGYLYVALRAPNDTWNGFYDDYVCPLIVNLIKQFTLFEEVDPDKVFIMGYSHGGYGAFYLGPKMPDRFAAIHASAAAPTDGTISAKNLRNTRFTYMIGGLDTAYGRRERCEKFAAEIEALKKANPGDYSVEMELKEGRPHSGLPDRDKIKDMISYTRKPSPKHLTWEMKDSFLHDHYWLYVEKPANEEFIDAKIESGKIVVTAKGVKEFSILLDSRLVTLKDSIEVEVNGKTTSYPTKPSLEVLCRTMAMRGDPQLAGTVELKIAVP</sequence>
<dbReference type="Proteomes" id="UP000676194">
    <property type="component" value="Chromosome"/>
</dbReference>
<evidence type="ECO:0000313" key="3">
    <source>
        <dbReference type="EMBL" id="QVL32011.1"/>
    </source>
</evidence>
<dbReference type="EMBL" id="CP074694">
    <property type="protein sequence ID" value="QVL32011.1"/>
    <property type="molecule type" value="Genomic_DNA"/>
</dbReference>
<evidence type="ECO:0000256" key="1">
    <source>
        <dbReference type="SAM" id="SignalP"/>
    </source>
</evidence>
<dbReference type="PANTHER" id="PTHR35532:SF5">
    <property type="entry name" value="CARBOHYDRATE-BINDING DOMAIN-CONTAINING PROTEIN"/>
    <property type="match status" value="1"/>
</dbReference>
<keyword evidence="4" id="KW-1185">Reference proteome</keyword>
<reference evidence="3" key="1">
    <citation type="submission" date="2021-05" db="EMBL/GenBank/DDBJ databases">
        <title>Complete genome sequence of the cellulolytic planctomycete Telmatocola sphagniphila SP2T and characterization of the first cellulase from planctomycetes.</title>
        <authorList>
            <person name="Rakitin A.L."/>
            <person name="Beletsky A.V."/>
            <person name="Naumoff D.G."/>
            <person name="Kulichevskaya I.S."/>
            <person name="Mardanov A.V."/>
            <person name="Ravin N.V."/>
            <person name="Dedysh S.N."/>
        </authorList>
    </citation>
    <scope>NUCLEOTIDE SEQUENCE</scope>
    <source>
        <strain evidence="3">SP2T</strain>
    </source>
</reference>
<evidence type="ECO:0000259" key="2">
    <source>
        <dbReference type="SMART" id="SM00460"/>
    </source>
</evidence>
<dbReference type="InterPro" id="IPR002931">
    <property type="entry name" value="Transglutaminase-like"/>
</dbReference>
<dbReference type="InterPro" id="IPR029058">
    <property type="entry name" value="AB_hydrolase_fold"/>
</dbReference>
<dbReference type="SUPFAM" id="SSF53474">
    <property type="entry name" value="alpha/beta-Hydrolases"/>
    <property type="match status" value="1"/>
</dbReference>
<dbReference type="SMART" id="SM00460">
    <property type="entry name" value="TGc"/>
    <property type="match status" value="1"/>
</dbReference>
<dbReference type="Gene3D" id="3.10.620.30">
    <property type="match status" value="1"/>
</dbReference>
<accession>A0A8E6B593</accession>
<dbReference type="RefSeq" id="WP_213496565.1">
    <property type="nucleotide sequence ID" value="NZ_CP074694.1"/>
</dbReference>
<dbReference type="AlphaFoldDB" id="A0A8E6B593"/>
<organism evidence="3 4">
    <name type="scientific">Telmatocola sphagniphila</name>
    <dbReference type="NCBI Taxonomy" id="1123043"/>
    <lineage>
        <taxon>Bacteria</taxon>
        <taxon>Pseudomonadati</taxon>
        <taxon>Planctomycetota</taxon>
        <taxon>Planctomycetia</taxon>
        <taxon>Gemmatales</taxon>
        <taxon>Gemmataceae</taxon>
    </lineage>
</organism>
<dbReference type="Gene3D" id="3.40.50.1820">
    <property type="entry name" value="alpha/beta hydrolase"/>
    <property type="match status" value="1"/>
</dbReference>
<gene>
    <name evidence="3" type="ORF">KIH39_24775</name>
</gene>
<dbReference type="SUPFAM" id="SSF54001">
    <property type="entry name" value="Cysteine proteinases"/>
    <property type="match status" value="1"/>
</dbReference>
<dbReference type="Pfam" id="PF01841">
    <property type="entry name" value="Transglut_core"/>
    <property type="match status" value="1"/>
</dbReference>
<feature type="signal peptide" evidence="1">
    <location>
        <begin position="1"/>
        <end position="19"/>
    </location>
</feature>
<dbReference type="InterPro" id="IPR038765">
    <property type="entry name" value="Papain-like_cys_pep_sf"/>
</dbReference>
<feature type="chain" id="PRO_5034818070" description="Transglutaminase-like domain-containing protein" evidence="1">
    <location>
        <begin position="20"/>
        <end position="785"/>
    </location>
</feature>
<evidence type="ECO:0000313" key="4">
    <source>
        <dbReference type="Proteomes" id="UP000676194"/>
    </source>
</evidence>
<name>A0A8E6B593_9BACT</name>
<dbReference type="PANTHER" id="PTHR35532">
    <property type="entry name" value="SIMILAR TO POLYHYDROXYALKANOATE DEPOLYMERASE"/>
    <property type="match status" value="1"/>
</dbReference>
<proteinExistence type="predicted"/>
<protein>
    <recommendedName>
        <fullName evidence="2">Transglutaminase-like domain-containing protein</fullName>
    </recommendedName>
</protein>
<dbReference type="KEGG" id="tsph:KIH39_24775"/>
<keyword evidence="1" id="KW-0732">Signal</keyword>